<reference evidence="1" key="1">
    <citation type="submission" date="2022-07" db="EMBL/GenBank/DDBJ databases">
        <title>Phylogenomic reconstructions and comparative analyses of Kickxellomycotina fungi.</title>
        <authorList>
            <person name="Reynolds N.K."/>
            <person name="Stajich J.E."/>
            <person name="Barry K."/>
            <person name="Grigoriev I.V."/>
            <person name="Crous P."/>
            <person name="Smith M.E."/>
        </authorList>
    </citation>
    <scope>NUCLEOTIDE SEQUENCE</scope>
    <source>
        <strain evidence="1">NRRL 5244</strain>
    </source>
</reference>
<gene>
    <name evidence="1" type="primary">prh1_2</name>
    <name evidence="1" type="ORF">FBU59_006915</name>
</gene>
<dbReference type="EMBL" id="JANBPW010006317">
    <property type="protein sequence ID" value="KAJ1930841.1"/>
    <property type="molecule type" value="Genomic_DNA"/>
</dbReference>
<keyword evidence="1" id="KW-0378">Hydrolase</keyword>
<keyword evidence="1" id="KW-0547">Nucleotide-binding</keyword>
<evidence type="ECO:0000313" key="1">
    <source>
        <dbReference type="EMBL" id="KAJ1930841.1"/>
    </source>
</evidence>
<dbReference type="Proteomes" id="UP001150603">
    <property type="component" value="Unassembled WGS sequence"/>
</dbReference>
<proteinExistence type="predicted"/>
<feature type="non-terminal residue" evidence="1">
    <location>
        <position position="330"/>
    </location>
</feature>
<accession>A0ACC1IYF5</accession>
<sequence length="330" mass="37683">MHTHTGPKKVVFKEDGDGEEPNAPKTNGETATTQQPGHQKKAKPKKERKDYKAIAHQLKPQREKLPIFSAREALISEIRRNQTVVIVGETGSGKTTQIPQYLLESGFSKYGKTMIAVTQPRRVAATSIARRVSEEVGTPLGGRVGYTIRFEDCTSERTQLKYCTDGLLLREILSDRLLKKYSVVILDEAHERTLRTDILLGMLKDIQRERKRVAEVNREAMRRHYEQRKEVEVGEEDEGEQQWTDHRSRGSHVTFGDVEEEKEEKEKEKKEEKQPEKKHQQLGEMEPVMDEVHGDISGIGELKVIVMSATLDAERFSEYFDQAPILYVAG</sequence>
<keyword evidence="2" id="KW-1185">Reference proteome</keyword>
<organism evidence="1 2">
    <name type="scientific">Linderina macrospora</name>
    <dbReference type="NCBI Taxonomy" id="4868"/>
    <lineage>
        <taxon>Eukaryota</taxon>
        <taxon>Fungi</taxon>
        <taxon>Fungi incertae sedis</taxon>
        <taxon>Zoopagomycota</taxon>
        <taxon>Kickxellomycotina</taxon>
        <taxon>Kickxellomycetes</taxon>
        <taxon>Kickxellales</taxon>
        <taxon>Kickxellaceae</taxon>
        <taxon>Linderina</taxon>
    </lineage>
</organism>
<comment type="caution">
    <text evidence="1">The sequence shown here is derived from an EMBL/GenBank/DDBJ whole genome shotgun (WGS) entry which is preliminary data.</text>
</comment>
<name>A0ACC1IYF5_9FUNG</name>
<evidence type="ECO:0000313" key="2">
    <source>
        <dbReference type="Proteomes" id="UP001150603"/>
    </source>
</evidence>
<dbReference type="EC" id="3.6.4.13" evidence="1"/>
<protein>
    <submittedName>
        <fullName evidence="1">ATP-dependent RNA helicase</fullName>
        <ecNumber evidence="1">3.6.4.13</ecNumber>
    </submittedName>
</protein>
<keyword evidence="1" id="KW-0347">Helicase</keyword>
<keyword evidence="1" id="KW-0067">ATP-binding</keyword>